<dbReference type="PANTHER" id="PTHR43140">
    <property type="entry name" value="TYPE-1 RESTRICTION ENZYME ECOKI SPECIFICITY PROTEIN"/>
    <property type="match status" value="1"/>
</dbReference>
<evidence type="ECO:0000256" key="1">
    <source>
        <dbReference type="ARBA" id="ARBA00010923"/>
    </source>
</evidence>
<feature type="domain" description="Type I restriction modification DNA specificity" evidence="5">
    <location>
        <begin position="205"/>
        <end position="391"/>
    </location>
</feature>
<keyword evidence="7" id="KW-1185">Reference proteome</keyword>
<dbReference type="CDD" id="cd17266">
    <property type="entry name" value="RMtype1_S_Sau1132ORF3780P-TRD2-CR2_like"/>
    <property type="match status" value="1"/>
</dbReference>
<dbReference type="GO" id="GO:0009307">
    <property type="term" value="P:DNA restriction-modification system"/>
    <property type="evidence" value="ECO:0007669"/>
    <property type="project" value="UniProtKB-KW"/>
</dbReference>
<name>A0A4R6P301_9GAMM</name>
<evidence type="ECO:0000313" key="7">
    <source>
        <dbReference type="Proteomes" id="UP000295531"/>
    </source>
</evidence>
<evidence type="ECO:0000256" key="4">
    <source>
        <dbReference type="SAM" id="Coils"/>
    </source>
</evidence>
<reference evidence="6 7" key="1">
    <citation type="submission" date="2019-03" db="EMBL/GenBank/DDBJ databases">
        <title>Freshwater and sediment microbial communities from various areas in North America, analyzing microbe dynamics in response to fracking.</title>
        <authorList>
            <person name="Lamendella R."/>
        </authorList>
    </citation>
    <scope>NUCLEOTIDE SEQUENCE [LARGE SCALE GENOMIC DNA]</scope>
    <source>
        <strain evidence="6 7">18_TX</strain>
    </source>
</reference>
<keyword evidence="4" id="KW-0175">Coiled coil</keyword>
<protein>
    <submittedName>
        <fullName evidence="6">Restriction endonuclease S subunit</fullName>
    </submittedName>
</protein>
<dbReference type="Pfam" id="PF01420">
    <property type="entry name" value="Methylase_S"/>
    <property type="match status" value="2"/>
</dbReference>
<comment type="caution">
    <text evidence="6">The sequence shown here is derived from an EMBL/GenBank/DDBJ whole genome shotgun (WGS) entry which is preliminary data.</text>
</comment>
<dbReference type="GO" id="GO:0004519">
    <property type="term" value="F:endonuclease activity"/>
    <property type="evidence" value="ECO:0007669"/>
    <property type="project" value="UniProtKB-KW"/>
</dbReference>
<accession>A0A4R6P301</accession>
<keyword evidence="6" id="KW-0378">Hydrolase</keyword>
<dbReference type="AlphaFoldDB" id="A0A4R6P301"/>
<dbReference type="GO" id="GO:0003677">
    <property type="term" value="F:DNA binding"/>
    <property type="evidence" value="ECO:0007669"/>
    <property type="project" value="UniProtKB-KW"/>
</dbReference>
<evidence type="ECO:0000259" key="5">
    <source>
        <dbReference type="Pfam" id="PF01420"/>
    </source>
</evidence>
<feature type="coiled-coil region" evidence="4">
    <location>
        <begin position="140"/>
        <end position="167"/>
    </location>
</feature>
<comment type="similarity">
    <text evidence="1">Belongs to the type-I restriction system S methylase family.</text>
</comment>
<dbReference type="InterPro" id="IPR000055">
    <property type="entry name" value="Restrct_endonuc_typeI_TRD"/>
</dbReference>
<keyword evidence="2" id="KW-0680">Restriction system</keyword>
<keyword evidence="6" id="KW-0255">Endonuclease</keyword>
<organism evidence="6 7">
    <name type="scientific">Idiomarina aquatica</name>
    <dbReference type="NCBI Taxonomy" id="1327752"/>
    <lineage>
        <taxon>Bacteria</taxon>
        <taxon>Pseudomonadati</taxon>
        <taxon>Pseudomonadota</taxon>
        <taxon>Gammaproteobacteria</taxon>
        <taxon>Alteromonadales</taxon>
        <taxon>Idiomarinaceae</taxon>
        <taxon>Idiomarina</taxon>
    </lineage>
</organism>
<evidence type="ECO:0000256" key="3">
    <source>
        <dbReference type="ARBA" id="ARBA00023125"/>
    </source>
</evidence>
<keyword evidence="6" id="KW-0540">Nuclease</keyword>
<gene>
    <name evidence="6" type="ORF">DEU29_11174</name>
</gene>
<dbReference type="Proteomes" id="UP000295531">
    <property type="component" value="Unassembled WGS sequence"/>
</dbReference>
<feature type="domain" description="Type I restriction modification DNA specificity" evidence="5">
    <location>
        <begin position="12"/>
        <end position="168"/>
    </location>
</feature>
<proteinExistence type="inferred from homology"/>
<dbReference type="PANTHER" id="PTHR43140:SF1">
    <property type="entry name" value="TYPE I RESTRICTION ENZYME ECOKI SPECIFICITY SUBUNIT"/>
    <property type="match status" value="1"/>
</dbReference>
<evidence type="ECO:0000313" key="6">
    <source>
        <dbReference type="EMBL" id="TDP32134.1"/>
    </source>
</evidence>
<dbReference type="SUPFAM" id="SSF116734">
    <property type="entry name" value="DNA methylase specificity domain"/>
    <property type="match status" value="2"/>
</dbReference>
<dbReference type="EMBL" id="SNXI01000011">
    <property type="protein sequence ID" value="TDP32134.1"/>
    <property type="molecule type" value="Genomic_DNA"/>
</dbReference>
<dbReference type="RefSeq" id="WP_133540048.1">
    <property type="nucleotide sequence ID" value="NZ_SNXI01000011.1"/>
</dbReference>
<dbReference type="InterPro" id="IPR051212">
    <property type="entry name" value="Type-I_RE_S_subunit"/>
</dbReference>
<sequence length="453" mass="50916">MSLGYIGENIPAEWAQPLLTDLVKPKQWKTIPTKDLREEGYVVYGANGKIGFYNEFTHENPTLMITCRGATCGNLHISEPYSYINGNAMALDRQQVDLIGVNFLRYALEARGLTDTISGSAQPQITRQGLSNVRIPLPPLAEQKVIADKLENMLAKVETTKARIERIPEILKTFRQSVLAAAVSGKLTEDWRASSKYSSVTQLPISWQREKASDVCEKVQSGSTPRNDPFSQNGTVPFLKVYNIVDQKIDFDYKPQFVRKELHNTKLKRSIGLPNDVVMNIVGPPLGKVAILTNQYPEWNLNQAITLFRPNAKILNFKYLYFVLCEGELVRAVMPDTKGSVGQVNISLTQCREALIPVPTIEEQTEIVRRVEDIFSFADNIEQKAIAALERVNNLTQSILAKAFRGELTADWREANPDLITGKNSAESLLRKITAEQKKLLANKPRRRKRCNG</sequence>
<dbReference type="Gene3D" id="3.90.220.20">
    <property type="entry name" value="DNA methylase specificity domains"/>
    <property type="match status" value="2"/>
</dbReference>
<dbReference type="InterPro" id="IPR044946">
    <property type="entry name" value="Restrct_endonuc_typeI_TRD_sf"/>
</dbReference>
<dbReference type="OrthoDB" id="398435at2"/>
<keyword evidence="3" id="KW-0238">DNA-binding</keyword>
<evidence type="ECO:0000256" key="2">
    <source>
        <dbReference type="ARBA" id="ARBA00022747"/>
    </source>
</evidence>